<reference evidence="1" key="1">
    <citation type="journal article" date="2020" name="Stud. Mycol.">
        <title>101 Dothideomycetes genomes: a test case for predicting lifestyles and emergence of pathogens.</title>
        <authorList>
            <person name="Haridas S."/>
            <person name="Albert R."/>
            <person name="Binder M."/>
            <person name="Bloem J."/>
            <person name="Labutti K."/>
            <person name="Salamov A."/>
            <person name="Andreopoulos B."/>
            <person name="Baker S."/>
            <person name="Barry K."/>
            <person name="Bills G."/>
            <person name="Bluhm B."/>
            <person name="Cannon C."/>
            <person name="Castanera R."/>
            <person name="Culley D."/>
            <person name="Daum C."/>
            <person name="Ezra D."/>
            <person name="Gonzalez J."/>
            <person name="Henrissat B."/>
            <person name="Kuo A."/>
            <person name="Liang C."/>
            <person name="Lipzen A."/>
            <person name="Lutzoni F."/>
            <person name="Magnuson J."/>
            <person name="Mondo S."/>
            <person name="Nolan M."/>
            <person name="Ohm R."/>
            <person name="Pangilinan J."/>
            <person name="Park H.-J."/>
            <person name="Ramirez L."/>
            <person name="Alfaro M."/>
            <person name="Sun H."/>
            <person name="Tritt A."/>
            <person name="Yoshinaga Y."/>
            <person name="Zwiers L.-H."/>
            <person name="Turgeon B."/>
            <person name="Goodwin S."/>
            <person name="Spatafora J."/>
            <person name="Crous P."/>
            <person name="Grigoriev I."/>
        </authorList>
    </citation>
    <scope>NUCLEOTIDE SEQUENCE</scope>
    <source>
        <strain evidence="1">HMLAC05119</strain>
    </source>
</reference>
<protein>
    <submittedName>
        <fullName evidence="1">Uncharacterized protein</fullName>
    </submittedName>
</protein>
<dbReference type="EMBL" id="ML979136">
    <property type="protein sequence ID" value="KAF1915656.1"/>
    <property type="molecule type" value="Genomic_DNA"/>
</dbReference>
<organism evidence="1 2">
    <name type="scientific">Ampelomyces quisqualis</name>
    <name type="common">Powdery mildew agent</name>
    <dbReference type="NCBI Taxonomy" id="50730"/>
    <lineage>
        <taxon>Eukaryota</taxon>
        <taxon>Fungi</taxon>
        <taxon>Dikarya</taxon>
        <taxon>Ascomycota</taxon>
        <taxon>Pezizomycotina</taxon>
        <taxon>Dothideomycetes</taxon>
        <taxon>Pleosporomycetidae</taxon>
        <taxon>Pleosporales</taxon>
        <taxon>Pleosporineae</taxon>
        <taxon>Phaeosphaeriaceae</taxon>
        <taxon>Ampelomyces</taxon>
    </lineage>
</organism>
<name>A0A6A5QLV2_AMPQU</name>
<dbReference type="Proteomes" id="UP000800096">
    <property type="component" value="Unassembled WGS sequence"/>
</dbReference>
<keyword evidence="2" id="KW-1185">Reference proteome</keyword>
<dbReference type="AlphaFoldDB" id="A0A6A5QLV2"/>
<gene>
    <name evidence="1" type="ORF">BDU57DRAFT_577453</name>
</gene>
<dbReference type="OrthoDB" id="3778887at2759"/>
<evidence type="ECO:0000313" key="1">
    <source>
        <dbReference type="EMBL" id="KAF1915656.1"/>
    </source>
</evidence>
<evidence type="ECO:0000313" key="2">
    <source>
        <dbReference type="Proteomes" id="UP000800096"/>
    </source>
</evidence>
<proteinExistence type="predicted"/>
<accession>A0A6A5QLV2</accession>
<sequence length="270" mass="30475">MADNCTGEDAGTSRHHVENSFESIKTLVAPFREIINVTLEESLLARISRITRSTGSSHSACPGLPIYTIHTDPVDGCEVQEVKGIEAFPPEISSQLRSAVLKLNTCDMTVNAFLSRLSDALLSVGARTDWLLVCAEPLFGLHYDVRNLEMPVHSVFCITTASGEEFIADFSVEQFGYDETHWFMDKYQYLVECTKNGIYRIPSNEEIAEAVEGQAQNQIAAQMIDIFRLVHDELDWSELVEVPADEQVPWVRSRIRQMLQRWKYGVENAE</sequence>